<evidence type="ECO:0000256" key="1">
    <source>
        <dbReference type="ARBA" id="ARBA00004123"/>
    </source>
</evidence>
<evidence type="ECO:0000313" key="7">
    <source>
        <dbReference type="Proteomes" id="UP000501690"/>
    </source>
</evidence>
<evidence type="ECO:0000256" key="4">
    <source>
        <dbReference type="ARBA" id="ARBA00023163"/>
    </source>
</evidence>
<gene>
    <name evidence="6" type="ORF">DEO72_LG3g2243</name>
</gene>
<proteinExistence type="predicted"/>
<sequence length="388" mass="45334">MASGSNDNKMSLSKRYSFNNFFQSSVMFMDPSQDFLLFEEGFFLEWRQCLLMGTNYFSDPRGNVLNIEFKESLMAERKFRGSDDIANFYDIYDIAFVCTLYCGDKYFRFRVFDIDWHEIKYPLVEPSSSSSRSSFSCSPRFFQSFRVKLELSKPYILLPEEFQKFCEDQLKLDCKVQLYDPIYKKFELYLDTNIDGIIILFSLTEFIKYYGFIQERESVAGLNNDSGGIVNNVGAVNRHDFLNSLDGLVKKLTKYDVQTSSLYLHSDFARQFLEKGRRRYFITISTSKFWPCRIRWTGRTSFECYITCGWKRFCKENQLAAVQRNDKGSKILKYSIHVFISLNSSTSNTNSNHGDTKESLCGSWFSAHRFNSGHTYVIDAISDIELFS</sequence>
<keyword evidence="7" id="KW-1185">Reference proteome</keyword>
<reference evidence="6 7" key="1">
    <citation type="submission" date="2019-04" db="EMBL/GenBank/DDBJ databases">
        <title>An improved genome assembly and genetic linkage map for asparagus bean, Vigna unguiculata ssp. sesquipedialis.</title>
        <authorList>
            <person name="Xia Q."/>
            <person name="Zhang R."/>
            <person name="Dong Y."/>
        </authorList>
    </citation>
    <scope>NUCLEOTIDE SEQUENCE [LARGE SCALE GENOMIC DNA]</scope>
    <source>
        <tissue evidence="6">Leaf</tissue>
    </source>
</reference>
<evidence type="ECO:0008006" key="8">
    <source>
        <dbReference type="Google" id="ProtNLM"/>
    </source>
</evidence>
<dbReference type="InterPro" id="IPR015300">
    <property type="entry name" value="DNA-bd_pseudobarrel_sf"/>
</dbReference>
<keyword evidence="3" id="KW-0238">DNA-binding</keyword>
<dbReference type="Gene3D" id="2.40.330.10">
    <property type="entry name" value="DNA-binding pseudobarrel domain"/>
    <property type="match status" value="1"/>
</dbReference>
<comment type="subcellular location">
    <subcellularLocation>
        <location evidence="1">Nucleus</location>
    </subcellularLocation>
</comment>
<dbReference type="EMBL" id="CP039347">
    <property type="protein sequence ID" value="QCD87703.1"/>
    <property type="molecule type" value="Genomic_DNA"/>
</dbReference>
<dbReference type="GO" id="GO:0003677">
    <property type="term" value="F:DNA binding"/>
    <property type="evidence" value="ECO:0007669"/>
    <property type="project" value="UniProtKB-KW"/>
</dbReference>
<accession>A0A4D6LGR5</accession>
<keyword evidence="2" id="KW-0805">Transcription regulation</keyword>
<name>A0A4D6LGR5_VIGUN</name>
<evidence type="ECO:0000256" key="3">
    <source>
        <dbReference type="ARBA" id="ARBA00023125"/>
    </source>
</evidence>
<dbReference type="AlphaFoldDB" id="A0A4D6LGR5"/>
<dbReference type="SUPFAM" id="SSF101936">
    <property type="entry name" value="DNA-binding pseudobarrel domain"/>
    <property type="match status" value="1"/>
</dbReference>
<organism evidence="6 7">
    <name type="scientific">Vigna unguiculata</name>
    <name type="common">Cowpea</name>
    <dbReference type="NCBI Taxonomy" id="3917"/>
    <lineage>
        <taxon>Eukaryota</taxon>
        <taxon>Viridiplantae</taxon>
        <taxon>Streptophyta</taxon>
        <taxon>Embryophyta</taxon>
        <taxon>Tracheophyta</taxon>
        <taxon>Spermatophyta</taxon>
        <taxon>Magnoliopsida</taxon>
        <taxon>eudicotyledons</taxon>
        <taxon>Gunneridae</taxon>
        <taxon>Pentapetalae</taxon>
        <taxon>rosids</taxon>
        <taxon>fabids</taxon>
        <taxon>Fabales</taxon>
        <taxon>Fabaceae</taxon>
        <taxon>Papilionoideae</taxon>
        <taxon>50 kb inversion clade</taxon>
        <taxon>NPAAA clade</taxon>
        <taxon>indigoferoid/millettioid clade</taxon>
        <taxon>Phaseoleae</taxon>
        <taxon>Vigna</taxon>
    </lineage>
</organism>
<evidence type="ECO:0000256" key="5">
    <source>
        <dbReference type="ARBA" id="ARBA00023242"/>
    </source>
</evidence>
<protein>
    <recommendedName>
        <fullName evidence="8">TF-B3 domain-containing protein</fullName>
    </recommendedName>
</protein>
<keyword evidence="4" id="KW-0804">Transcription</keyword>
<evidence type="ECO:0000256" key="2">
    <source>
        <dbReference type="ARBA" id="ARBA00023015"/>
    </source>
</evidence>
<dbReference type="GO" id="GO:0005634">
    <property type="term" value="C:nucleus"/>
    <property type="evidence" value="ECO:0007669"/>
    <property type="project" value="UniProtKB-SubCell"/>
</dbReference>
<keyword evidence="5" id="KW-0539">Nucleus</keyword>
<dbReference type="Proteomes" id="UP000501690">
    <property type="component" value="Linkage Group LG3"/>
</dbReference>
<evidence type="ECO:0000313" key="6">
    <source>
        <dbReference type="EMBL" id="QCD87703.1"/>
    </source>
</evidence>